<feature type="non-terminal residue" evidence="4">
    <location>
        <position position="1"/>
    </location>
</feature>
<dbReference type="PANTHER" id="PTHR33840">
    <property type="match status" value="1"/>
</dbReference>
<evidence type="ECO:0000313" key="4">
    <source>
        <dbReference type="EMBL" id="MDO6410141.1"/>
    </source>
</evidence>
<sequence length="368" mass="40685">QPEPGKPKLLGIKLYIYGFSRGAAAARAFVSWLSELLPPPAAGEDRPEQCLAVEGMKIPLSVEFLGLLDTVASVGVAHMVPLADGHMSWADGTLALPDETTYGGLIKRCVHLVSSHEQRLCFPLDSIRRSNGKYPANSVEVIYPGMHSDVGGGYPRGDQGKANGSDDSLLLSQIALNDLYTEAFKAGSPLKVPKLSLPSSLAKDAWRSMADDLIEQFAVAPDLIHRFNAWRERTLNLPTPDTPDDLQAADYQPTQAPVCLEVAADAQMAWITGWRINRYALKTLLQTPFYQRATDTQASPEVRRQARIQRDKDQAAVEARRRKSVKLKDYLPEPGIKDFDPDMAQTQLREAAQEFAEDYHKVFRSLNS</sequence>
<dbReference type="PANTHER" id="PTHR33840:SF1">
    <property type="entry name" value="TLE1 PHOSPHOLIPASE DOMAIN-CONTAINING PROTEIN"/>
    <property type="match status" value="1"/>
</dbReference>
<proteinExistence type="predicted"/>
<feature type="non-terminal residue" evidence="4">
    <location>
        <position position="368"/>
    </location>
</feature>
<gene>
    <name evidence="4" type="ORF">Q3404_26610</name>
</gene>
<accession>A0ABT8Y351</accession>
<evidence type="ECO:0000259" key="3">
    <source>
        <dbReference type="Pfam" id="PF22137"/>
    </source>
</evidence>
<dbReference type="Proteomes" id="UP001171299">
    <property type="component" value="Unassembled WGS sequence"/>
</dbReference>
<comment type="caution">
    <text evidence="4">The sequence shown here is derived from an EMBL/GenBank/DDBJ whole genome shotgun (WGS) entry which is preliminary data.</text>
</comment>
<evidence type="ECO:0000313" key="5">
    <source>
        <dbReference type="Proteomes" id="UP001171299"/>
    </source>
</evidence>
<evidence type="ECO:0000256" key="1">
    <source>
        <dbReference type="SAM" id="MobiDB-lite"/>
    </source>
</evidence>
<feature type="compositionally biased region" description="Basic and acidic residues" evidence="1">
    <location>
        <begin position="301"/>
        <end position="319"/>
    </location>
</feature>
<name>A0ABT8Y351_9GAMM</name>
<dbReference type="Pfam" id="PF22137">
    <property type="entry name" value="T6SS_Tle1-like_C"/>
    <property type="match status" value="1"/>
</dbReference>
<dbReference type="InterPro" id="IPR018712">
    <property type="entry name" value="Tle1-like_cat"/>
</dbReference>
<feature type="domain" description="T6SS Phospholipase effector Tle1-like catalytic" evidence="2">
    <location>
        <begin position="59"/>
        <end position="176"/>
    </location>
</feature>
<feature type="region of interest" description="Disordered" evidence="1">
    <location>
        <begin position="295"/>
        <end position="319"/>
    </location>
</feature>
<keyword evidence="5" id="KW-1185">Reference proteome</keyword>
<dbReference type="RefSeq" id="WP_303465397.1">
    <property type="nucleotide sequence ID" value="NZ_JAUOOM010000060.1"/>
</dbReference>
<feature type="domain" description="T6SS Phospholipase effector Tle1-like C-terminal" evidence="3">
    <location>
        <begin position="223"/>
        <end position="361"/>
    </location>
</feature>
<dbReference type="Pfam" id="PF09994">
    <property type="entry name" value="T6SS_Tle1-like_cat"/>
    <property type="match status" value="1"/>
</dbReference>
<protein>
    <submittedName>
        <fullName evidence="4">DUF2235 domain-containing protein</fullName>
    </submittedName>
</protein>
<dbReference type="EMBL" id="JAUOOM010000060">
    <property type="protein sequence ID" value="MDO6410141.1"/>
    <property type="molecule type" value="Genomic_DNA"/>
</dbReference>
<evidence type="ECO:0000259" key="2">
    <source>
        <dbReference type="Pfam" id="PF09994"/>
    </source>
</evidence>
<dbReference type="InterPro" id="IPR054388">
    <property type="entry name" value="Tle1-like_C"/>
</dbReference>
<organism evidence="4 5">
    <name type="scientific">Pantoea phytobeneficialis</name>
    <dbReference type="NCBI Taxonomy" id="2052056"/>
    <lineage>
        <taxon>Bacteria</taxon>
        <taxon>Pseudomonadati</taxon>
        <taxon>Pseudomonadota</taxon>
        <taxon>Gammaproteobacteria</taxon>
        <taxon>Enterobacterales</taxon>
        <taxon>Erwiniaceae</taxon>
        <taxon>Pantoea</taxon>
    </lineage>
</organism>
<reference evidence="4" key="1">
    <citation type="submission" date="2023-07" db="EMBL/GenBank/DDBJ databases">
        <title>The extreme plant-growth-promoting properties of Pantoea phytobeneficialis PF55 revealed by functional and genomic analysis.</title>
        <authorList>
            <person name="Nascimento F.X."/>
            <person name="Marcio R.J."/>
        </authorList>
    </citation>
    <scope>NUCLEOTIDE SEQUENCE</scope>
    <source>
        <strain evidence="4">PF55</strain>
    </source>
</reference>